<evidence type="ECO:0000313" key="3">
    <source>
        <dbReference type="EMBL" id="NMP30939.1"/>
    </source>
</evidence>
<protein>
    <recommendedName>
        <fullName evidence="2">Type 4 fimbrial biogenesis protein PilX N-terminal domain-containing protein</fullName>
    </recommendedName>
</protein>
<feature type="transmembrane region" description="Helical" evidence="1">
    <location>
        <begin position="16"/>
        <end position="37"/>
    </location>
</feature>
<dbReference type="Proteomes" id="UP000568664">
    <property type="component" value="Unassembled WGS sequence"/>
</dbReference>
<feature type="domain" description="Type 4 fimbrial biogenesis protein PilX N-terminal" evidence="2">
    <location>
        <begin position="15"/>
        <end position="58"/>
    </location>
</feature>
<comment type="caution">
    <text evidence="3">The sequence shown here is derived from an EMBL/GenBank/DDBJ whole genome shotgun (WGS) entry which is preliminary data.</text>
</comment>
<dbReference type="RefSeq" id="WP_169074290.1">
    <property type="nucleotide sequence ID" value="NZ_JABBXH010000002.1"/>
</dbReference>
<dbReference type="EMBL" id="JABBXH010000002">
    <property type="protein sequence ID" value="NMP30939.1"/>
    <property type="molecule type" value="Genomic_DNA"/>
</dbReference>
<proteinExistence type="predicted"/>
<reference evidence="3 4" key="1">
    <citation type="submission" date="2020-04" db="EMBL/GenBank/DDBJ databases">
        <title>Thalassotalea sp. M1531, isolated from the surface of marine red alga.</title>
        <authorList>
            <person name="Pang L."/>
            <person name="Lu D.-C."/>
        </authorList>
    </citation>
    <scope>NUCLEOTIDE SEQUENCE [LARGE SCALE GENOMIC DNA]</scope>
    <source>
        <strain evidence="3 4">M1531</strain>
    </source>
</reference>
<accession>A0A7Y0LAF4</accession>
<gene>
    <name evidence="3" type="ORF">HII17_05120</name>
</gene>
<dbReference type="AlphaFoldDB" id="A0A7Y0LAF4"/>
<keyword evidence="4" id="KW-1185">Reference proteome</keyword>
<evidence type="ECO:0000313" key="4">
    <source>
        <dbReference type="Proteomes" id="UP000568664"/>
    </source>
</evidence>
<keyword evidence="1" id="KW-1133">Transmembrane helix</keyword>
<sequence>MATLNRIYSPRYNQQGVVLVVSLVFLVALTGVAGALMQNSTTDMKMSGASQDKLIATQEAISAVDEIIEGQVTADSGDNNFAQPIVKYSEGGNEGINVIADVTNKDDINEANVDIANNPYGLEPDCPHSRSASSVQIFTCNVLRLRVNKSYGRKGNSDIDINTGIAQQLLK</sequence>
<evidence type="ECO:0000259" key="2">
    <source>
        <dbReference type="Pfam" id="PF14341"/>
    </source>
</evidence>
<keyword evidence="1" id="KW-0472">Membrane</keyword>
<keyword evidence="1" id="KW-0812">Transmembrane</keyword>
<dbReference type="InterPro" id="IPR025746">
    <property type="entry name" value="PilX_N_dom"/>
</dbReference>
<name>A0A7Y0LAF4_9GAMM</name>
<evidence type="ECO:0000256" key="1">
    <source>
        <dbReference type="SAM" id="Phobius"/>
    </source>
</evidence>
<dbReference type="Pfam" id="PF14341">
    <property type="entry name" value="PilX_N"/>
    <property type="match status" value="1"/>
</dbReference>
<organism evidence="3 4">
    <name type="scientific">Thalassotalea algicola</name>
    <dbReference type="NCBI Taxonomy" id="2716224"/>
    <lineage>
        <taxon>Bacteria</taxon>
        <taxon>Pseudomonadati</taxon>
        <taxon>Pseudomonadota</taxon>
        <taxon>Gammaproteobacteria</taxon>
        <taxon>Alteromonadales</taxon>
        <taxon>Colwelliaceae</taxon>
        <taxon>Thalassotalea</taxon>
    </lineage>
</organism>